<reference evidence="2 3" key="1">
    <citation type="submission" date="2018-03" db="EMBL/GenBank/DDBJ databases">
        <title>Draft Genome Sequences of the Obligatory Marine Myxobacteria Enhygromyxa salina SWB007.</title>
        <authorList>
            <person name="Poehlein A."/>
            <person name="Moghaddam J.A."/>
            <person name="Harms H."/>
            <person name="Alanjari M."/>
            <person name="Koenig G.M."/>
            <person name="Daniel R."/>
            <person name="Schaeberle T.F."/>
        </authorList>
    </citation>
    <scope>NUCLEOTIDE SEQUENCE [LARGE SCALE GENOMIC DNA]</scope>
    <source>
        <strain evidence="2 3">SWB007</strain>
    </source>
</reference>
<gene>
    <name evidence="2" type="ORF">ENSA7_02360</name>
</gene>
<evidence type="ECO:0008006" key="4">
    <source>
        <dbReference type="Google" id="ProtNLM"/>
    </source>
</evidence>
<organism evidence="2 3">
    <name type="scientific">Enhygromyxa salina</name>
    <dbReference type="NCBI Taxonomy" id="215803"/>
    <lineage>
        <taxon>Bacteria</taxon>
        <taxon>Pseudomonadati</taxon>
        <taxon>Myxococcota</taxon>
        <taxon>Polyangia</taxon>
        <taxon>Nannocystales</taxon>
        <taxon>Nannocystaceae</taxon>
        <taxon>Enhygromyxa</taxon>
    </lineage>
</organism>
<feature type="transmembrane region" description="Helical" evidence="1">
    <location>
        <begin position="222"/>
        <end position="241"/>
    </location>
</feature>
<name>A0A2S9YY64_9BACT</name>
<accession>A0A2S9YY64</accession>
<comment type="caution">
    <text evidence="2">The sequence shown here is derived from an EMBL/GenBank/DDBJ whole genome shotgun (WGS) entry which is preliminary data.</text>
</comment>
<dbReference type="Proteomes" id="UP000238823">
    <property type="component" value="Unassembled WGS sequence"/>
</dbReference>
<evidence type="ECO:0000256" key="1">
    <source>
        <dbReference type="SAM" id="Phobius"/>
    </source>
</evidence>
<keyword evidence="1" id="KW-0812">Transmembrane</keyword>
<protein>
    <recommendedName>
        <fullName evidence="4">Tetratricopeptide repeat protein</fullName>
    </recommendedName>
</protein>
<evidence type="ECO:0000313" key="2">
    <source>
        <dbReference type="EMBL" id="PRQ10030.1"/>
    </source>
</evidence>
<keyword evidence="1" id="KW-1133">Transmembrane helix</keyword>
<sequence>MLQLLVPLSLLLAPSQATPIQVDAELQMAIDNAMGEDRQAAIAALESAIELHAQSPDAASLKPSESVLEARVILIRLHLVQGETQAAQAAMDDLIRTARDQAPPVRSYGPEVTELYEARKAALQAAGTATLEFDCEVACERIINERKSTSDREPLLLGSYRVWVKAAQPGADWVYHDVELAVPGAVKTIGYADPNPADVALPPPPPPEEAPKRRMLPRGAEIAGLTAGVGLLVAGAVLLSFDQKCSASKQPLTPDTTMEACGDSVYETTAAGASLLGVGGGLLVVSGVLLGVDEVRVGRAKGRQVTLGIALRF</sequence>
<dbReference type="EMBL" id="PVNL01000004">
    <property type="protein sequence ID" value="PRQ10030.1"/>
    <property type="molecule type" value="Genomic_DNA"/>
</dbReference>
<dbReference type="RefSeq" id="WP_146157186.1">
    <property type="nucleotide sequence ID" value="NZ_PVNL01000004.1"/>
</dbReference>
<dbReference type="AlphaFoldDB" id="A0A2S9YY64"/>
<proteinExistence type="predicted"/>
<evidence type="ECO:0000313" key="3">
    <source>
        <dbReference type="Proteomes" id="UP000238823"/>
    </source>
</evidence>
<keyword evidence="1" id="KW-0472">Membrane</keyword>